<feature type="transmembrane region" description="Helical" evidence="13">
    <location>
        <begin position="333"/>
        <end position="359"/>
    </location>
</feature>
<gene>
    <name evidence="14" type="ORF">MSYG_4421</name>
</gene>
<dbReference type="GO" id="GO:0006506">
    <property type="term" value="P:GPI anchor biosynthetic process"/>
    <property type="evidence" value="ECO:0007669"/>
    <property type="project" value="UniProtKB-UniPathway"/>
</dbReference>
<comment type="subcellular location">
    <subcellularLocation>
        <location evidence="1 13">Endoplasmic reticulum membrane</location>
        <topology evidence="1 13">Multi-pass membrane protein</topology>
    </subcellularLocation>
</comment>
<keyword evidence="9 13" id="KW-0256">Endoplasmic reticulum</keyword>
<accession>A0A1M8AC66</accession>
<keyword evidence="6 13" id="KW-0328">Glycosyltransferase</keyword>
<evidence type="ECO:0000256" key="4">
    <source>
        <dbReference type="ARBA" id="ARBA00013797"/>
    </source>
</evidence>
<feature type="transmembrane region" description="Helical" evidence="13">
    <location>
        <begin position="477"/>
        <end position="495"/>
    </location>
</feature>
<keyword evidence="15" id="KW-1185">Reference proteome</keyword>
<feature type="transmembrane region" description="Helical" evidence="13">
    <location>
        <begin position="404"/>
        <end position="424"/>
    </location>
</feature>
<dbReference type="Pfam" id="PF05007">
    <property type="entry name" value="Mannosyl_trans"/>
    <property type="match status" value="1"/>
</dbReference>
<feature type="transmembrane region" description="Helical" evidence="13">
    <location>
        <begin position="170"/>
        <end position="190"/>
    </location>
</feature>
<dbReference type="EC" id="2.4.1.-" evidence="13"/>
<evidence type="ECO:0000256" key="5">
    <source>
        <dbReference type="ARBA" id="ARBA00022502"/>
    </source>
</evidence>
<feature type="transmembrane region" description="Helical" evidence="13">
    <location>
        <begin position="507"/>
        <end position="527"/>
    </location>
</feature>
<evidence type="ECO:0000256" key="2">
    <source>
        <dbReference type="ARBA" id="ARBA00004687"/>
    </source>
</evidence>
<evidence type="ECO:0000256" key="9">
    <source>
        <dbReference type="ARBA" id="ARBA00022824"/>
    </source>
</evidence>
<dbReference type="GO" id="GO:0005789">
    <property type="term" value="C:endoplasmic reticulum membrane"/>
    <property type="evidence" value="ECO:0007669"/>
    <property type="project" value="UniProtKB-SubCell"/>
</dbReference>
<evidence type="ECO:0000256" key="3">
    <source>
        <dbReference type="ARBA" id="ARBA00011071"/>
    </source>
</evidence>
<keyword evidence="10 13" id="KW-1133">Transmembrane helix</keyword>
<evidence type="ECO:0000256" key="10">
    <source>
        <dbReference type="ARBA" id="ARBA00022989"/>
    </source>
</evidence>
<dbReference type="VEuPathDB" id="FungiDB:MSYG_4421"/>
<dbReference type="GO" id="GO:0051751">
    <property type="term" value="F:alpha-1,4-mannosyltransferase activity"/>
    <property type="evidence" value="ECO:0007669"/>
    <property type="project" value="InterPro"/>
</dbReference>
<dbReference type="Proteomes" id="UP000186303">
    <property type="component" value="Chromosome 8"/>
</dbReference>
<comment type="similarity">
    <text evidence="3 13">Belongs to the PIGM family.</text>
</comment>
<dbReference type="GO" id="GO:1990529">
    <property type="term" value="C:glycosylphosphatidylinositol-mannosyltransferase I complex"/>
    <property type="evidence" value="ECO:0007669"/>
    <property type="project" value="TreeGrafter"/>
</dbReference>
<dbReference type="UniPathway" id="UPA00196"/>
<evidence type="ECO:0000256" key="11">
    <source>
        <dbReference type="ARBA" id="ARBA00023136"/>
    </source>
</evidence>
<keyword evidence="8 13" id="KW-0812">Transmembrane</keyword>
<comment type="caution">
    <text evidence="13">Lacks conserved residue(s) required for the propagation of feature annotation.</text>
</comment>
<keyword evidence="5 13" id="KW-0337">GPI-anchor biosynthesis</keyword>
<dbReference type="PANTHER" id="PTHR12886:SF0">
    <property type="entry name" value="GPI MANNOSYLTRANSFERASE 1"/>
    <property type="match status" value="1"/>
</dbReference>
<dbReference type="AlphaFoldDB" id="A0A1M8AC66"/>
<dbReference type="InterPro" id="IPR007704">
    <property type="entry name" value="PIG-M"/>
</dbReference>
<evidence type="ECO:0000256" key="8">
    <source>
        <dbReference type="ARBA" id="ARBA00022692"/>
    </source>
</evidence>
<sequence>MLRDRRRWLYVGLGVALRAALLGWGEYQDRHMPLAYTDVDYTVYNDGARALWTACPLSETVESPLYHDEEDLFSEPALVGHVHCARGILPVVSRFVLKNDPTLDEPVEQFFYNSESVWSQIASGCFTLTHPFFRFFASLGDPYARDTYRYTPLLALLLGPAHAWDAVWPLFGKVLFALADVACALLMWAILDERAAMHAHEARALASAYTTHLPGLLWLLNPFPAQIATRGSADSLVGLLVLAFLYLLIRATPEVALVQEPRVQELPPPHDPSELRVASQACWCGAAFCLALAVHLKLYPVIYGASVLAHLAKYRYHALRLLCGIARPQRRDVLWLGTEFAALCAVMYLLMNVVVWLVWGEPFLRHALLYHVMRQDHRHNFSVYFLPTYLAWDWDTHASWVRTLAASPLASFVPQMVAVALAGFGLGGRDLVMACAVQTVVFVAWNKVYTSQYFLWYLWFLPIVGTTLSFPRRAEVGALIALWAGAQAVWLALAYRLEFMAQNTFVYLWLASLGLLFVHVVCVQRCLRAWVRWRHRQVVARQKAE</sequence>
<dbReference type="EMBL" id="LT671828">
    <property type="protein sequence ID" value="SHO80066.1"/>
    <property type="molecule type" value="Genomic_DNA"/>
</dbReference>
<evidence type="ECO:0000313" key="14">
    <source>
        <dbReference type="EMBL" id="SHO80066.1"/>
    </source>
</evidence>
<comment type="function">
    <text evidence="12 13">Mannosyltransferase involved in glycosylphosphatidylinositol-anchor biosynthesis. Transfers the first alpha-1,4-mannose to GlcN-acyl-PI during GPI precursor assembly. Required for cell wall integrity.</text>
</comment>
<evidence type="ECO:0000256" key="7">
    <source>
        <dbReference type="ARBA" id="ARBA00022679"/>
    </source>
</evidence>
<dbReference type="GO" id="GO:0004376">
    <property type="term" value="F:GPI mannosyltransferase activity"/>
    <property type="evidence" value="ECO:0007669"/>
    <property type="project" value="InterPro"/>
</dbReference>
<dbReference type="STRING" id="1230383.A0A1M8AC66"/>
<evidence type="ECO:0000256" key="6">
    <source>
        <dbReference type="ARBA" id="ARBA00022676"/>
    </source>
</evidence>
<evidence type="ECO:0000313" key="15">
    <source>
        <dbReference type="Proteomes" id="UP000186303"/>
    </source>
</evidence>
<dbReference type="PANTHER" id="PTHR12886">
    <property type="entry name" value="PIG-M MANNOSYLTRANSFERASE"/>
    <property type="match status" value="1"/>
</dbReference>
<protein>
    <recommendedName>
        <fullName evidence="4 13">GPI mannosyltransferase 1</fullName>
        <ecNumber evidence="13">2.4.1.-</ecNumber>
    </recommendedName>
    <alternativeName>
        <fullName evidence="13">GPI mannosyltransferase I</fullName>
    </alternativeName>
</protein>
<name>A0A1M8AC66_MALS4</name>
<evidence type="ECO:0000256" key="13">
    <source>
        <dbReference type="RuleBase" id="RU365064"/>
    </source>
</evidence>
<keyword evidence="11 13" id="KW-0472">Membrane</keyword>
<feature type="transmembrane region" description="Helical" evidence="13">
    <location>
        <begin position="232"/>
        <end position="249"/>
    </location>
</feature>
<proteinExistence type="inferred from homology"/>
<evidence type="ECO:0000256" key="1">
    <source>
        <dbReference type="ARBA" id="ARBA00004477"/>
    </source>
</evidence>
<reference evidence="15" key="1">
    <citation type="journal article" date="2017" name="Nucleic Acids Res.">
        <title>Proteogenomics produces comprehensive and highly accurate protein-coding gene annotation in a complete genome assembly of Malassezia sympodialis.</title>
        <authorList>
            <person name="Zhu Y."/>
            <person name="Engstroem P.G."/>
            <person name="Tellgren-Roth C."/>
            <person name="Baudo C.D."/>
            <person name="Kennell J.C."/>
            <person name="Sun S."/>
            <person name="Billmyre R.B."/>
            <person name="Schroeder M.S."/>
            <person name="Andersson A."/>
            <person name="Holm T."/>
            <person name="Sigurgeirsson B."/>
            <person name="Wu G."/>
            <person name="Sankaranarayanan S.R."/>
            <person name="Siddharthan R."/>
            <person name="Sanyal K."/>
            <person name="Lundeberg J."/>
            <person name="Nystedt B."/>
            <person name="Boekhout T."/>
            <person name="Dawson T.L. Jr."/>
            <person name="Heitman J."/>
            <person name="Scheynius A."/>
            <person name="Lehtioe J."/>
        </authorList>
    </citation>
    <scope>NUCLEOTIDE SEQUENCE [LARGE SCALE GENOMIC DNA]</scope>
    <source>
        <strain evidence="15">ATCC 42132</strain>
    </source>
</reference>
<organism evidence="14 15">
    <name type="scientific">Malassezia sympodialis (strain ATCC 42132)</name>
    <name type="common">Atopic eczema-associated yeast</name>
    <dbReference type="NCBI Taxonomy" id="1230383"/>
    <lineage>
        <taxon>Eukaryota</taxon>
        <taxon>Fungi</taxon>
        <taxon>Dikarya</taxon>
        <taxon>Basidiomycota</taxon>
        <taxon>Ustilaginomycotina</taxon>
        <taxon>Malasseziomycetes</taxon>
        <taxon>Malasseziales</taxon>
        <taxon>Malasseziaceae</taxon>
        <taxon>Malassezia</taxon>
    </lineage>
</organism>
<comment type="pathway">
    <text evidence="2 13">Glycolipid biosynthesis; glycosylphosphatidylinositol-anchor biosynthesis.</text>
</comment>
<evidence type="ECO:0000256" key="12">
    <source>
        <dbReference type="ARBA" id="ARBA00025399"/>
    </source>
</evidence>
<keyword evidence="7 13" id="KW-0808">Transferase</keyword>
<dbReference type="OMA" id="MLWFIGQ"/>
<dbReference type="OrthoDB" id="1741594at2759"/>